<dbReference type="EMBL" id="JABELV010000012">
    <property type="protein sequence ID" value="KAG7571022.1"/>
    <property type="molecule type" value="Genomic_DNA"/>
</dbReference>
<feature type="domain" description="BCNT-C" evidence="4">
    <location>
        <begin position="242"/>
        <end position="323"/>
    </location>
</feature>
<name>A0A8K0JS52_9TREE</name>
<dbReference type="PROSITE" id="PS51279">
    <property type="entry name" value="BCNT_C"/>
    <property type="match status" value="1"/>
</dbReference>
<feature type="compositionally biased region" description="Polar residues" evidence="3">
    <location>
        <begin position="1"/>
        <end position="10"/>
    </location>
</feature>
<feature type="compositionally biased region" description="Basic and acidic residues" evidence="3">
    <location>
        <begin position="107"/>
        <end position="119"/>
    </location>
</feature>
<evidence type="ECO:0000313" key="6">
    <source>
        <dbReference type="Proteomes" id="UP000812966"/>
    </source>
</evidence>
<sequence length="324" mass="36352">MANKRPQNLLDSIDPNDSSDDENDGDYTLPEETTDARASKRRRAEVEVLLDATEQAEMSEKDRKIEEENQRVEKRRKADEEWAALMRVEEEAKRERMGTSSSSASMVDDKQEKGETVRMVEVRRPRNFAGEIIYETVRLPADHPDVKKYALSSASNLQDQSGINPEPRPNILSETTSTSPPSSTIPSPQAAPIDPAATTTTTTSSSMTTRTDMTSRTTPIPTSDPTSKPVPRNPPPRRRKPRQSLESMNAELVRQATAARKMTTFEKSQLDWNSLTTSTPTLSTELEANRRTGGYLERQDFLGRVGERKEMRGQGGDEKRRRVG</sequence>
<comment type="caution">
    <text evidence="5">The sequence shown here is derived from an EMBL/GenBank/DDBJ whole genome shotgun (WGS) entry which is preliminary data.</text>
</comment>
<dbReference type="InterPro" id="IPR011421">
    <property type="entry name" value="BCNT-C"/>
</dbReference>
<evidence type="ECO:0000256" key="1">
    <source>
        <dbReference type="ARBA" id="ARBA00010465"/>
    </source>
</evidence>
<dbReference type="PANTHER" id="PTHR48407">
    <property type="entry name" value="CRANIOFACIAL DEVELOPMENT PROTEIN 1"/>
    <property type="match status" value="1"/>
</dbReference>
<dbReference type="Pfam" id="PF07572">
    <property type="entry name" value="BCNT"/>
    <property type="match status" value="1"/>
</dbReference>
<evidence type="ECO:0000259" key="4">
    <source>
        <dbReference type="PROSITE" id="PS51279"/>
    </source>
</evidence>
<evidence type="ECO:0000256" key="2">
    <source>
        <dbReference type="ARBA" id="ARBA00019138"/>
    </source>
</evidence>
<protein>
    <recommendedName>
        <fullName evidence="2">SWR1-complex protein 5</fullName>
    </recommendedName>
</protein>
<keyword evidence="6" id="KW-1185">Reference proteome</keyword>
<reference evidence="5" key="1">
    <citation type="submission" date="2020-04" db="EMBL/GenBank/DDBJ databases">
        <title>Analysis of mating type loci in Filobasidium floriforme.</title>
        <authorList>
            <person name="Nowrousian M."/>
        </authorList>
    </citation>
    <scope>NUCLEOTIDE SEQUENCE</scope>
    <source>
        <strain evidence="5">CBS 6242</strain>
    </source>
</reference>
<proteinExistence type="inferred from homology"/>
<evidence type="ECO:0000313" key="5">
    <source>
        <dbReference type="EMBL" id="KAG7571022.1"/>
    </source>
</evidence>
<dbReference type="GO" id="GO:0000812">
    <property type="term" value="C:Swr1 complex"/>
    <property type="evidence" value="ECO:0007669"/>
    <property type="project" value="TreeGrafter"/>
</dbReference>
<gene>
    <name evidence="5" type="ORF">FFLO_00986</name>
</gene>
<dbReference type="PANTHER" id="PTHR48407:SF1">
    <property type="entry name" value="CRANIOFACIAL DEVELOPMENT PROTEIN 1"/>
    <property type="match status" value="1"/>
</dbReference>
<feature type="region of interest" description="Disordered" evidence="3">
    <location>
        <begin position="1"/>
        <end position="77"/>
    </location>
</feature>
<feature type="region of interest" description="Disordered" evidence="3">
    <location>
        <begin position="150"/>
        <end position="248"/>
    </location>
</feature>
<accession>A0A8K0JS52</accession>
<dbReference type="InterPro" id="IPR027124">
    <property type="entry name" value="Swc5/CFDP1/2"/>
</dbReference>
<feature type="region of interest" description="Disordered" evidence="3">
    <location>
        <begin position="90"/>
        <end position="119"/>
    </location>
</feature>
<feature type="compositionally biased region" description="Low complexity" evidence="3">
    <location>
        <begin position="198"/>
        <end position="218"/>
    </location>
</feature>
<dbReference type="AlphaFoldDB" id="A0A8K0JS52"/>
<evidence type="ECO:0000256" key="3">
    <source>
        <dbReference type="SAM" id="MobiDB-lite"/>
    </source>
</evidence>
<dbReference type="Proteomes" id="UP000812966">
    <property type="component" value="Unassembled WGS sequence"/>
</dbReference>
<feature type="compositionally biased region" description="Polar residues" evidence="3">
    <location>
        <begin position="152"/>
        <end position="163"/>
    </location>
</feature>
<feature type="compositionally biased region" description="Basic and acidic residues" evidence="3">
    <location>
        <begin position="58"/>
        <end position="77"/>
    </location>
</feature>
<organism evidence="5 6">
    <name type="scientific">Filobasidium floriforme</name>
    <dbReference type="NCBI Taxonomy" id="5210"/>
    <lineage>
        <taxon>Eukaryota</taxon>
        <taxon>Fungi</taxon>
        <taxon>Dikarya</taxon>
        <taxon>Basidiomycota</taxon>
        <taxon>Agaricomycotina</taxon>
        <taxon>Tremellomycetes</taxon>
        <taxon>Filobasidiales</taxon>
        <taxon>Filobasidiaceae</taxon>
        <taxon>Filobasidium</taxon>
    </lineage>
</organism>
<comment type="similarity">
    <text evidence="1">Belongs to the SWC5 family.</text>
</comment>
<feature type="compositionally biased region" description="Low complexity" evidence="3">
    <location>
        <begin position="173"/>
        <end position="188"/>
    </location>
</feature>